<protein>
    <submittedName>
        <fullName evidence="3">Anthranilate synthase component I family protein</fullName>
    </submittedName>
</protein>
<feature type="compositionally biased region" description="Low complexity" evidence="1">
    <location>
        <begin position="189"/>
        <end position="199"/>
    </location>
</feature>
<accession>A0ABT2GYU3</accession>
<feature type="compositionally biased region" description="Low complexity" evidence="1">
    <location>
        <begin position="76"/>
        <end position="92"/>
    </location>
</feature>
<proteinExistence type="predicted"/>
<feature type="domain" description="Chorismate-utilising enzyme C-terminal" evidence="2">
    <location>
        <begin position="227"/>
        <end position="480"/>
    </location>
</feature>
<gene>
    <name evidence="3" type="ORF">N1032_05165</name>
</gene>
<dbReference type="PRINTS" id="PR00095">
    <property type="entry name" value="ANTSNTHASEI"/>
</dbReference>
<evidence type="ECO:0000313" key="3">
    <source>
        <dbReference type="EMBL" id="MCS5733127.1"/>
    </source>
</evidence>
<dbReference type="RefSeq" id="WP_259537996.1">
    <property type="nucleotide sequence ID" value="NZ_JANLCJ010000001.1"/>
</dbReference>
<dbReference type="EMBL" id="JANLCJ010000001">
    <property type="protein sequence ID" value="MCS5733127.1"/>
    <property type="molecule type" value="Genomic_DNA"/>
</dbReference>
<evidence type="ECO:0000259" key="2">
    <source>
        <dbReference type="Pfam" id="PF00425"/>
    </source>
</evidence>
<dbReference type="PANTHER" id="PTHR11236">
    <property type="entry name" value="AMINOBENZOATE/ANTHRANILATE SYNTHASE"/>
    <property type="match status" value="1"/>
</dbReference>
<evidence type="ECO:0000256" key="1">
    <source>
        <dbReference type="SAM" id="MobiDB-lite"/>
    </source>
</evidence>
<organism evidence="3 4">
    <name type="scientific">Herbiconiux daphne</name>
    <dbReference type="NCBI Taxonomy" id="2970914"/>
    <lineage>
        <taxon>Bacteria</taxon>
        <taxon>Bacillati</taxon>
        <taxon>Actinomycetota</taxon>
        <taxon>Actinomycetes</taxon>
        <taxon>Micrococcales</taxon>
        <taxon>Microbacteriaceae</taxon>
        <taxon>Herbiconiux</taxon>
    </lineage>
</organism>
<keyword evidence="4" id="KW-1185">Reference proteome</keyword>
<name>A0ABT2GYU3_9MICO</name>
<dbReference type="InterPro" id="IPR019999">
    <property type="entry name" value="Anth_synth_I-like"/>
</dbReference>
<dbReference type="Pfam" id="PF00425">
    <property type="entry name" value="Chorismate_bind"/>
    <property type="match status" value="1"/>
</dbReference>
<comment type="caution">
    <text evidence="3">The sequence shown here is derived from an EMBL/GenBank/DDBJ whole genome shotgun (WGS) entry which is preliminary data.</text>
</comment>
<feature type="region of interest" description="Disordered" evidence="1">
    <location>
        <begin position="73"/>
        <end position="92"/>
    </location>
</feature>
<evidence type="ECO:0000313" key="4">
    <source>
        <dbReference type="Proteomes" id="UP001165586"/>
    </source>
</evidence>
<dbReference type="Proteomes" id="UP001165586">
    <property type="component" value="Unassembled WGS sequence"/>
</dbReference>
<dbReference type="Gene3D" id="3.60.120.10">
    <property type="entry name" value="Anthranilate synthase"/>
    <property type="match status" value="1"/>
</dbReference>
<feature type="region of interest" description="Disordered" evidence="1">
    <location>
        <begin position="189"/>
        <end position="223"/>
    </location>
</feature>
<sequence>MTLLRRSVAVELDPATVFEALYAHAENAFWLDSGTHATSGMSYLGASATVCRWHSWAEILAGTVGFGAMHRPPEAAPAEGADADGAAAADTTGAGPRFRLGWVGWLEYELGTLDEERAGRTPRPRHPVAVFLRVDRAVEFDHATGGVTLLALDEPGAEEWFAQTTAALQAASAGATSAKAASARAVNASATNSSTTTPAEEPASAFPTPAQSDPSTRVEASVRHPAHDYERLVEQCKRIIERGDAYQLCLTNRFAVNEHVDPFETYRRLREASPSHHSGYLRVGDTALLSSSPEQFLSVDPHGTVVTRPIKGTRPRGDGPVEDALLVRELAASQKERAENLMIVDLMRNDLARVCRVGSVQVTSLLEVETYRQVHQLVSTVEGQLADGVTGLDAVAVCFPAGSMTGAPKRSAMAHLAALEGGPRGIYSGAYGYLSFDGSVDLAMVIRSIVLTPDGASIGAGGGITALSEAADELRETRVKAAALLAVLGARAPVDDGGSGLRRP</sequence>
<dbReference type="InterPro" id="IPR005801">
    <property type="entry name" value="ADC_synthase"/>
</dbReference>
<dbReference type="SUPFAM" id="SSF56322">
    <property type="entry name" value="ADC synthase"/>
    <property type="match status" value="1"/>
</dbReference>
<dbReference type="PANTHER" id="PTHR11236:SF18">
    <property type="entry name" value="AMINODEOXYCHORISMATE SYNTHASE"/>
    <property type="match status" value="1"/>
</dbReference>
<reference evidence="3" key="1">
    <citation type="submission" date="2022-08" db="EMBL/GenBank/DDBJ databases">
        <authorList>
            <person name="Deng Y."/>
            <person name="Han X.-F."/>
            <person name="Zhang Y.-Q."/>
        </authorList>
    </citation>
    <scope>NUCLEOTIDE SEQUENCE</scope>
    <source>
        <strain evidence="3">CPCC 203386</strain>
    </source>
</reference>
<dbReference type="InterPro" id="IPR015890">
    <property type="entry name" value="Chorismate_C"/>
</dbReference>